<dbReference type="InterPro" id="IPR012334">
    <property type="entry name" value="Pectin_lyas_fold"/>
</dbReference>
<dbReference type="InterPro" id="IPR011050">
    <property type="entry name" value="Pectin_lyase_fold/virulence"/>
</dbReference>
<feature type="non-terminal residue" evidence="2">
    <location>
        <position position="1"/>
    </location>
</feature>
<gene>
    <name evidence="2" type="ORF">S06H3_47105</name>
</gene>
<dbReference type="Gene3D" id="2.160.20.10">
    <property type="entry name" value="Single-stranded right-handed beta-helix, Pectin lyase-like"/>
    <property type="match status" value="1"/>
</dbReference>
<proteinExistence type="predicted"/>
<reference evidence="2" key="1">
    <citation type="journal article" date="2014" name="Front. Microbiol.">
        <title>High frequency of phylogenetically diverse reductive dehalogenase-homologous genes in deep subseafloor sedimentary metagenomes.</title>
        <authorList>
            <person name="Kawai M."/>
            <person name="Futagami T."/>
            <person name="Toyoda A."/>
            <person name="Takaki Y."/>
            <person name="Nishi S."/>
            <person name="Hori S."/>
            <person name="Arai W."/>
            <person name="Tsubouchi T."/>
            <person name="Morono Y."/>
            <person name="Uchiyama I."/>
            <person name="Ito T."/>
            <person name="Fujiyama A."/>
            <person name="Inagaki F."/>
            <person name="Takami H."/>
        </authorList>
    </citation>
    <scope>NUCLEOTIDE SEQUENCE</scope>
    <source>
        <strain evidence="2">Expedition CK06-06</strain>
    </source>
</reference>
<dbReference type="InterPro" id="IPR039448">
    <property type="entry name" value="Beta_helix"/>
</dbReference>
<dbReference type="EMBL" id="BARV01029559">
    <property type="protein sequence ID" value="GAI32813.1"/>
    <property type="molecule type" value="Genomic_DNA"/>
</dbReference>
<evidence type="ECO:0000259" key="1">
    <source>
        <dbReference type="Pfam" id="PF13229"/>
    </source>
</evidence>
<dbReference type="Pfam" id="PF13229">
    <property type="entry name" value="Beta_helix"/>
    <property type="match status" value="1"/>
</dbReference>
<feature type="non-terminal residue" evidence="2">
    <location>
        <position position="257"/>
    </location>
</feature>
<feature type="domain" description="Right handed beta helix" evidence="1">
    <location>
        <begin position="91"/>
        <end position="245"/>
    </location>
</feature>
<comment type="caution">
    <text evidence="2">The sequence shown here is derived from an EMBL/GenBank/DDBJ whole genome shotgun (WGS) entry which is preliminary data.</text>
</comment>
<name>X1MNB4_9ZZZZ</name>
<sequence length="257" mass="26710">LQFNQQRVIRVGSDPNYTTIQHAIDEAEDGDVVILPTGSYHPAHPTNEIKIIGKGITLTSANPDNPDVVGTTILMGYRLYIATTESEAIIDGITISNGRTTENTIFSGGIDILSCSPTIRNCVFSDCRVWGVSWVNNPTPTIDDDGMNGGSVQGGAIQIINGSPTVQNCQFTGCSAMGGNGAPGDNGVGGHSAGFDGGWGGWGYGGAVYCGYNSNPTFTDCSFSNCYALGGDGGDGGNGIDYYPGGRGGSWEWSPTE</sequence>
<protein>
    <recommendedName>
        <fullName evidence="1">Right handed beta helix domain-containing protein</fullName>
    </recommendedName>
</protein>
<organism evidence="2">
    <name type="scientific">marine sediment metagenome</name>
    <dbReference type="NCBI Taxonomy" id="412755"/>
    <lineage>
        <taxon>unclassified sequences</taxon>
        <taxon>metagenomes</taxon>
        <taxon>ecological metagenomes</taxon>
    </lineage>
</organism>
<dbReference type="SUPFAM" id="SSF51126">
    <property type="entry name" value="Pectin lyase-like"/>
    <property type="match status" value="1"/>
</dbReference>
<dbReference type="AlphaFoldDB" id="X1MNB4"/>
<evidence type="ECO:0000313" key="2">
    <source>
        <dbReference type="EMBL" id="GAI32813.1"/>
    </source>
</evidence>
<accession>X1MNB4</accession>